<dbReference type="Proteomes" id="UP000007721">
    <property type="component" value="Chromosome"/>
</dbReference>
<evidence type="ECO:0000313" key="2">
    <source>
        <dbReference type="EMBL" id="ACM20948.1"/>
    </source>
</evidence>
<accession>B9M0U5</accession>
<dbReference type="Pfam" id="PF07603">
    <property type="entry name" value="Lcl_C"/>
    <property type="match status" value="1"/>
</dbReference>
<dbReference type="KEGG" id="geo:Geob_2598"/>
<evidence type="ECO:0000313" key="3">
    <source>
        <dbReference type="Proteomes" id="UP000007721"/>
    </source>
</evidence>
<name>B9M0U5_GEODF</name>
<dbReference type="OrthoDB" id="9793251at2"/>
<organism evidence="2 3">
    <name type="scientific">Geotalea daltonii (strain DSM 22248 / JCM 15807 / FRC-32)</name>
    <name type="common">Geobacter daltonii</name>
    <dbReference type="NCBI Taxonomy" id="316067"/>
    <lineage>
        <taxon>Bacteria</taxon>
        <taxon>Pseudomonadati</taxon>
        <taxon>Thermodesulfobacteriota</taxon>
        <taxon>Desulfuromonadia</taxon>
        <taxon>Geobacterales</taxon>
        <taxon>Geobacteraceae</taxon>
        <taxon>Geotalea</taxon>
    </lineage>
</organism>
<feature type="domain" description="Lcl C-terminal" evidence="1">
    <location>
        <begin position="217"/>
        <end position="343"/>
    </location>
</feature>
<dbReference type="STRING" id="316067.Geob_2598"/>
<evidence type="ECO:0000259" key="1">
    <source>
        <dbReference type="Pfam" id="PF07603"/>
    </source>
</evidence>
<dbReference type="EMBL" id="CP001390">
    <property type="protein sequence ID" value="ACM20948.1"/>
    <property type="molecule type" value="Genomic_DNA"/>
</dbReference>
<dbReference type="InterPro" id="IPR011460">
    <property type="entry name" value="Lcl_C"/>
</dbReference>
<sequence length="388" mass="42630">MLNSFLSSVFSPFHPLLNCSRRVIVLLFLFLPIASFYGCSVTHSTFTVYDLNEKTVASLRQDVGLCRAAGARALPDRTMFWLSMAALYGIEHNTSVATNNCLLSRGWRPKLQFAGPFGAVPGDLETALKKCGAEGGYSGLLAKAEFSGMVAENVIAKAAGAGNVEPGLNGLRQCLDSFGWEVIDRPPWISPDDASSSYVADPVAENIAEKFVVRQKVVRDTGKAIYWLQDNPQDATDCDWHKARRYVIGLNKGRFSGYSDWRIPRRDEVESLLDFARWNAASDMAALLKKLGFNGIEGAVYWTSSPIIDDVSGDGIWGVNFATREYIRLGRSTSFSAHVLPVRGRGWGSSEPELPLYEPTDKEGEGELIAARYHRCKTGNCALVAQKP</sequence>
<reference evidence="2 3" key="1">
    <citation type="submission" date="2009-01" db="EMBL/GenBank/DDBJ databases">
        <title>Complete sequence of Geobacter sp. FRC-32.</title>
        <authorList>
            <consortium name="US DOE Joint Genome Institute"/>
            <person name="Lucas S."/>
            <person name="Copeland A."/>
            <person name="Lapidus A."/>
            <person name="Glavina del Rio T."/>
            <person name="Dalin E."/>
            <person name="Tice H."/>
            <person name="Bruce D."/>
            <person name="Goodwin L."/>
            <person name="Pitluck S."/>
            <person name="Saunders E."/>
            <person name="Brettin T."/>
            <person name="Detter J.C."/>
            <person name="Han C."/>
            <person name="Larimer F."/>
            <person name="Land M."/>
            <person name="Hauser L."/>
            <person name="Kyrpides N."/>
            <person name="Ovchinnikova G."/>
            <person name="Kostka J."/>
            <person name="Richardson P."/>
        </authorList>
    </citation>
    <scope>NUCLEOTIDE SEQUENCE [LARGE SCALE GENOMIC DNA]</scope>
    <source>
        <strain evidence="3">DSM 22248 / JCM 15807 / FRC-32</strain>
    </source>
</reference>
<dbReference type="AlphaFoldDB" id="B9M0U5"/>
<protein>
    <recommendedName>
        <fullName evidence="1">Lcl C-terminal domain-containing protein</fullName>
    </recommendedName>
</protein>
<gene>
    <name evidence="2" type="ordered locus">Geob_2598</name>
</gene>
<keyword evidence="3" id="KW-1185">Reference proteome</keyword>
<dbReference type="RefSeq" id="WP_012647677.1">
    <property type="nucleotide sequence ID" value="NC_011979.1"/>
</dbReference>
<proteinExistence type="predicted"/>
<dbReference type="HOGENOM" id="CLU_711255_0_0_7"/>